<dbReference type="AlphaFoldDB" id="A0A4R8QZ45"/>
<feature type="compositionally biased region" description="Polar residues" evidence="1">
    <location>
        <begin position="429"/>
        <end position="439"/>
    </location>
</feature>
<feature type="region of interest" description="Disordered" evidence="1">
    <location>
        <begin position="402"/>
        <end position="448"/>
    </location>
</feature>
<sequence length="751" mass="84132">MDPLSITASVVTLVEAAGIVTKSLHGFVLALRTADDRLNGLCDEMMHLTEFLLSVGKLSSKYDKQDLDLVEEDLWSQSDSAIDNCEITLNELKVLVGKISDGADSKSFGWKAKVVIDLSRYGNEISTLRDKIHKSNCALQTILLTINVQPDQSDQEGDEKDEYEMECVTLLQKLAVESIESHEFVKAGDILKEALARQRSWASTFPRRESGSLGRALKTQLAVCYFFQGNWKLAEPIVRELSAAKRDRHLVECNLLHALALAHLSEYLFEEALEACKQALHGQRRVAKRGCWDSGASDVNNSIGLLATIHDMKGDYIAAELHRRQLPPDFQYHHPRHGREYLAKHQKFIAAVFPDNTLDLRNVDMPVSLALISAKLQAHTDSGIEMDYSPFGEQAFPLLVSPKGQSPLKMKEDQHRRLETDTSKEVFTPASQPESSTGNDDTEKEVAKSPVVTVESYHPVRRMLNRMFSTMTMRSPHELDDSSIGHDPASPAGLPTPVTRWHFRFGHDLFTSKKSKKLSKKRPEDVQSPIARVLHWRDDQQDTSDADLVRNIDQSSHRPDFYAPKIKHDRDSILRRPHMSGLQDGPSVSLRDSTSSGFGQEVNDRQELQDTTISELPWRPRQDYPRAPECHTSPHTRRWQFSLLPRLVTGWNLGDGTSAAMTPRRGARLAPVEAAELDSRQLHEIQSNRTPVRPTTTPRVEAEPSSPGQPRNGQEPKESPASREKGTAAQGTIEDDDRTAAGHNHRQLAVG</sequence>
<dbReference type="Pfam" id="PF17111">
    <property type="entry name" value="PigL_N"/>
    <property type="match status" value="1"/>
</dbReference>
<feature type="compositionally biased region" description="Basic and acidic residues" evidence="1">
    <location>
        <begin position="714"/>
        <end position="726"/>
    </location>
</feature>
<dbReference type="Gene3D" id="1.25.40.10">
    <property type="entry name" value="Tetratricopeptide repeat domain"/>
    <property type="match status" value="1"/>
</dbReference>
<feature type="region of interest" description="Disordered" evidence="1">
    <location>
        <begin position="678"/>
        <end position="751"/>
    </location>
</feature>
<evidence type="ECO:0000313" key="4">
    <source>
        <dbReference type="Proteomes" id="UP000295703"/>
    </source>
</evidence>
<feature type="compositionally biased region" description="Basic and acidic residues" evidence="1">
    <location>
        <begin position="409"/>
        <end position="424"/>
    </location>
</feature>
<feature type="compositionally biased region" description="Low complexity" evidence="1">
    <location>
        <begin position="689"/>
        <end position="699"/>
    </location>
</feature>
<feature type="region of interest" description="Disordered" evidence="1">
    <location>
        <begin position="514"/>
        <end position="634"/>
    </location>
</feature>
<feature type="domain" description="Azaphilone pigments biosynthesis cluster protein L N-terminal" evidence="2">
    <location>
        <begin position="1"/>
        <end position="149"/>
    </location>
</feature>
<keyword evidence="4" id="KW-1185">Reference proteome</keyword>
<accession>A0A4R8QZ45</accession>
<feature type="compositionally biased region" description="Basic and acidic residues" evidence="1">
    <location>
        <begin position="618"/>
        <end position="629"/>
    </location>
</feature>
<feature type="compositionally biased region" description="Basic and acidic residues" evidence="1">
    <location>
        <begin position="547"/>
        <end position="574"/>
    </location>
</feature>
<dbReference type="Proteomes" id="UP000295703">
    <property type="component" value="Unassembled WGS sequence"/>
</dbReference>
<protein>
    <recommendedName>
        <fullName evidence="2">Azaphilone pigments biosynthesis cluster protein L N-terminal domain-containing protein</fullName>
    </recommendedName>
</protein>
<comment type="caution">
    <text evidence="3">The sequence shown here is derived from an EMBL/GenBank/DDBJ whole genome shotgun (WGS) entry which is preliminary data.</text>
</comment>
<dbReference type="InterPro" id="IPR031348">
    <property type="entry name" value="PigL_N"/>
</dbReference>
<name>A0A4R8QZ45_COLTR</name>
<gene>
    <name evidence="3" type="ORF">CTRI78_v010265</name>
</gene>
<evidence type="ECO:0000259" key="2">
    <source>
        <dbReference type="Pfam" id="PF17111"/>
    </source>
</evidence>
<evidence type="ECO:0000256" key="1">
    <source>
        <dbReference type="SAM" id="MobiDB-lite"/>
    </source>
</evidence>
<dbReference type="STRING" id="5466.A0A4R8QZ45"/>
<organism evidence="3 4">
    <name type="scientific">Colletotrichum trifolii</name>
    <dbReference type="NCBI Taxonomy" id="5466"/>
    <lineage>
        <taxon>Eukaryota</taxon>
        <taxon>Fungi</taxon>
        <taxon>Dikarya</taxon>
        <taxon>Ascomycota</taxon>
        <taxon>Pezizomycotina</taxon>
        <taxon>Sordariomycetes</taxon>
        <taxon>Hypocreomycetidae</taxon>
        <taxon>Glomerellales</taxon>
        <taxon>Glomerellaceae</taxon>
        <taxon>Colletotrichum</taxon>
        <taxon>Colletotrichum orbiculare species complex</taxon>
    </lineage>
</organism>
<dbReference type="InterPro" id="IPR011990">
    <property type="entry name" value="TPR-like_helical_dom_sf"/>
</dbReference>
<proteinExistence type="predicted"/>
<evidence type="ECO:0000313" key="3">
    <source>
        <dbReference type="EMBL" id="TDZ40513.1"/>
    </source>
</evidence>
<dbReference type="SUPFAM" id="SSF48452">
    <property type="entry name" value="TPR-like"/>
    <property type="match status" value="1"/>
</dbReference>
<reference evidence="3 4" key="1">
    <citation type="submission" date="2018-12" db="EMBL/GenBank/DDBJ databases">
        <title>Genome sequence and assembly of Colletotrichum trifolii.</title>
        <authorList>
            <person name="Gan P."/>
            <person name="Shirasu K."/>
        </authorList>
    </citation>
    <scope>NUCLEOTIDE SEQUENCE [LARGE SCALE GENOMIC DNA]</scope>
    <source>
        <strain evidence="3 4">543-2</strain>
    </source>
</reference>
<dbReference type="EMBL" id="RYZW01000159">
    <property type="protein sequence ID" value="TDZ40513.1"/>
    <property type="molecule type" value="Genomic_DNA"/>
</dbReference>